<dbReference type="RefSeq" id="WP_227709212.1">
    <property type="nucleotide sequence ID" value="NZ_JAJEQX010000059.1"/>
</dbReference>
<evidence type="ECO:0000313" key="2">
    <source>
        <dbReference type="Proteomes" id="UP001198151"/>
    </source>
</evidence>
<protein>
    <submittedName>
        <fullName evidence="1">DUF1919 domain-containing protein</fullName>
    </submittedName>
</protein>
<sequence length="216" mass="25932">MKKILVKFLKKLRAKNEMRYFSKIRKKNNNLNPTIICNNCIGGVIYHNLGLKFLSPTVNLFVKSDDYLTFCKNLKYYSSCDIVQVADIDREYPVGRIVPLDHNHKEITIFFQHYKSFDEAKRKWVERFQRINWDNMFFIWEFYDTLYDNQLLYDFDQAELPGKKILLLHREIPDVKNSFVFSCYKEDLPTAKAFEYKGISGKRYLDEFDYVSFLNT</sequence>
<dbReference type="Pfam" id="PF08942">
    <property type="entry name" value="DUF1919"/>
    <property type="match status" value="1"/>
</dbReference>
<accession>A0ABS8G1U2</accession>
<dbReference type="EMBL" id="JAJEQX010000059">
    <property type="protein sequence ID" value="MCC2256238.1"/>
    <property type="molecule type" value="Genomic_DNA"/>
</dbReference>
<name>A0ABS8G1U2_9FIRM</name>
<dbReference type="InterPro" id="IPR037226">
    <property type="entry name" value="CAC2185-like_sf"/>
</dbReference>
<dbReference type="InterPro" id="IPR015037">
    <property type="entry name" value="DUF1919"/>
</dbReference>
<comment type="caution">
    <text evidence="1">The sequence shown here is derived from an EMBL/GenBank/DDBJ whole genome shotgun (WGS) entry which is preliminary data.</text>
</comment>
<gene>
    <name evidence="1" type="ORF">LKD70_17805</name>
</gene>
<reference evidence="1 2" key="1">
    <citation type="submission" date="2021-10" db="EMBL/GenBank/DDBJ databases">
        <title>Anaerobic single-cell dispensing facilitates the cultivation of human gut bacteria.</title>
        <authorList>
            <person name="Afrizal A."/>
        </authorList>
    </citation>
    <scope>NUCLEOTIDE SEQUENCE [LARGE SCALE GENOMIC DNA]</scope>
    <source>
        <strain evidence="1 2">CLA-AA-H200</strain>
    </source>
</reference>
<keyword evidence="2" id="KW-1185">Reference proteome</keyword>
<dbReference type="Proteomes" id="UP001198151">
    <property type="component" value="Unassembled WGS sequence"/>
</dbReference>
<organism evidence="1 2">
    <name type="scientific">Ruminococcus turbiniformis</name>
    <dbReference type="NCBI Taxonomy" id="2881258"/>
    <lineage>
        <taxon>Bacteria</taxon>
        <taxon>Bacillati</taxon>
        <taxon>Bacillota</taxon>
        <taxon>Clostridia</taxon>
        <taxon>Eubacteriales</taxon>
        <taxon>Oscillospiraceae</taxon>
        <taxon>Ruminococcus</taxon>
    </lineage>
</organism>
<dbReference type="SUPFAM" id="SSF142795">
    <property type="entry name" value="CAC2185-like"/>
    <property type="match status" value="1"/>
</dbReference>
<proteinExistence type="predicted"/>
<evidence type="ECO:0000313" key="1">
    <source>
        <dbReference type="EMBL" id="MCC2256238.1"/>
    </source>
</evidence>